<organism evidence="6 7">
    <name type="scientific">Corynebacterium incognita</name>
    <dbReference type="NCBI Taxonomy" id="2754725"/>
    <lineage>
        <taxon>Bacteria</taxon>
        <taxon>Bacillati</taxon>
        <taxon>Actinomycetota</taxon>
        <taxon>Actinomycetes</taxon>
        <taxon>Mycobacteriales</taxon>
        <taxon>Corynebacteriaceae</taxon>
        <taxon>Corynebacterium</taxon>
    </lineage>
</organism>
<reference evidence="6 7" key="1">
    <citation type="submission" date="2020-07" db="EMBL/GenBank/DDBJ databases">
        <title>Complete genome and description of Corynebacterium incognita strain Marseille-Q3630 sp. nov.</title>
        <authorList>
            <person name="Boxberger M."/>
        </authorList>
    </citation>
    <scope>NUCLEOTIDE SEQUENCE [LARGE SCALE GENOMIC DNA]</scope>
    <source>
        <strain evidence="6 7">Marseille-Q3630</strain>
    </source>
</reference>
<evidence type="ECO:0000259" key="5">
    <source>
        <dbReference type="Pfam" id="PF04024"/>
    </source>
</evidence>
<name>A0A7G7CN16_9CORY</name>
<gene>
    <name evidence="6" type="ORF">H0194_07810</name>
</gene>
<dbReference type="Proteomes" id="UP000515743">
    <property type="component" value="Chromosome"/>
</dbReference>
<keyword evidence="3" id="KW-0902">Two-component regulatory system</keyword>
<dbReference type="InterPro" id="IPR007168">
    <property type="entry name" value="Phageshock_PspC_N"/>
</dbReference>
<keyword evidence="4" id="KW-0812">Transmembrane</keyword>
<keyword evidence="1" id="KW-0808">Transferase</keyword>
<keyword evidence="4" id="KW-1133">Transmembrane helix</keyword>
<dbReference type="Gene3D" id="1.20.810.10">
    <property type="entry name" value="Cytochrome Bc1 Complex, Chain C"/>
    <property type="match status" value="1"/>
</dbReference>
<dbReference type="AlphaFoldDB" id="A0A7G7CN16"/>
<feature type="transmembrane region" description="Helical" evidence="4">
    <location>
        <begin position="152"/>
        <end position="176"/>
    </location>
</feature>
<dbReference type="Pfam" id="PF04024">
    <property type="entry name" value="PspC"/>
    <property type="match status" value="1"/>
</dbReference>
<evidence type="ECO:0000256" key="4">
    <source>
        <dbReference type="SAM" id="Phobius"/>
    </source>
</evidence>
<evidence type="ECO:0000256" key="3">
    <source>
        <dbReference type="ARBA" id="ARBA00023012"/>
    </source>
</evidence>
<dbReference type="Gene3D" id="3.30.565.10">
    <property type="entry name" value="Histidine kinase-like ATPase, C-terminal domain"/>
    <property type="match status" value="1"/>
</dbReference>
<dbReference type="GO" id="GO:0000160">
    <property type="term" value="P:phosphorelay signal transduction system"/>
    <property type="evidence" value="ECO:0007669"/>
    <property type="project" value="UniProtKB-KW"/>
</dbReference>
<keyword evidence="4" id="KW-0472">Membrane</keyword>
<evidence type="ECO:0000256" key="1">
    <source>
        <dbReference type="ARBA" id="ARBA00022679"/>
    </source>
</evidence>
<keyword evidence="2" id="KW-0418">Kinase</keyword>
<evidence type="ECO:0000313" key="6">
    <source>
        <dbReference type="EMBL" id="QNE88982.1"/>
    </source>
</evidence>
<dbReference type="SUPFAM" id="SSF55874">
    <property type="entry name" value="ATPase domain of HSP90 chaperone/DNA topoisomerase II/histidine kinase"/>
    <property type="match status" value="1"/>
</dbReference>
<protein>
    <submittedName>
        <fullName evidence="6">PspC domain-containing protein</fullName>
    </submittedName>
</protein>
<feature type="domain" description="Phage shock protein PspC N-terminal" evidence="5">
    <location>
        <begin position="8"/>
        <end position="59"/>
    </location>
</feature>
<feature type="transmembrane region" description="Helical" evidence="4">
    <location>
        <begin position="127"/>
        <end position="146"/>
    </location>
</feature>
<dbReference type="InterPro" id="IPR036890">
    <property type="entry name" value="HATPase_C_sf"/>
</dbReference>
<feature type="transmembrane region" description="Helical" evidence="4">
    <location>
        <begin position="79"/>
        <end position="106"/>
    </location>
</feature>
<feature type="transmembrane region" description="Helical" evidence="4">
    <location>
        <begin position="37"/>
        <end position="59"/>
    </location>
</feature>
<evidence type="ECO:0000256" key="2">
    <source>
        <dbReference type="ARBA" id="ARBA00022777"/>
    </source>
</evidence>
<dbReference type="InterPro" id="IPR027387">
    <property type="entry name" value="Cytb/b6-like_sf"/>
</dbReference>
<dbReference type="PANTHER" id="PTHR24421:SF61">
    <property type="entry name" value="OXYGEN SENSOR HISTIDINE KINASE NREB"/>
    <property type="match status" value="1"/>
</dbReference>
<dbReference type="GO" id="GO:0016301">
    <property type="term" value="F:kinase activity"/>
    <property type="evidence" value="ECO:0007669"/>
    <property type="project" value="UniProtKB-KW"/>
</dbReference>
<dbReference type="EMBL" id="CP059404">
    <property type="protein sequence ID" value="QNE88982.1"/>
    <property type="molecule type" value="Genomic_DNA"/>
</dbReference>
<dbReference type="InterPro" id="IPR050482">
    <property type="entry name" value="Sensor_HK_TwoCompSys"/>
</dbReference>
<proteinExistence type="predicted"/>
<dbReference type="PANTHER" id="PTHR24421">
    <property type="entry name" value="NITRATE/NITRITE SENSOR PROTEIN NARX-RELATED"/>
    <property type="match status" value="1"/>
</dbReference>
<evidence type="ECO:0000313" key="7">
    <source>
        <dbReference type="Proteomes" id="UP000515743"/>
    </source>
</evidence>
<keyword evidence="7" id="KW-1185">Reference proteome</keyword>
<accession>A0A7G7CN16</accession>
<sequence length="367" mass="38982">MMSMYPTYVRPRQGRVIAGVAAGVANHLNRDVFLVRVVLLFSSLLSGAGVLFYAAAWMFSKVEETAPAPVEKVILPRWAYYLLSALAFVAAVAGDSWGVAISLALIAVGAMITWRAYDKGLQSRASVINATAGAFLVLAGVILTTVGVSNGALVTITLAVLLTVAGVGALVVPLVVRSLTEERAAKERAEIASRLHDSVLQTLAIIQKRADAPDEVARLARTQERELRAWLFEPEVSATKTIFATLREAAAEVEDLFGLRIAPVIVGEDVPLTPAAEAAVMASREAMVNAAKHAGVNAVDVYAELLDGKLSIFVRDRGVGFDPQDAAPDRHGIQDSIVGRMQRVGGESEIKSVPGEGAEVMVSVSLW</sequence>
<dbReference type="KEGG" id="cik:H0194_07810"/>